<keyword evidence="2" id="KW-1185">Reference proteome</keyword>
<comment type="caution">
    <text evidence="1">The sequence shown here is derived from an EMBL/GenBank/DDBJ whole genome shotgun (WGS) entry which is preliminary data.</text>
</comment>
<name>A0A942TGS3_9BACI</name>
<dbReference type="PANTHER" id="PTHR40051">
    <property type="entry name" value="IG HYPOTHETICAL 15966"/>
    <property type="match status" value="1"/>
</dbReference>
<evidence type="ECO:0000313" key="1">
    <source>
        <dbReference type="EMBL" id="MBS4196633.1"/>
    </source>
</evidence>
<reference evidence="1 2" key="1">
    <citation type="submission" date="2021-05" db="EMBL/GenBank/DDBJ databases">
        <title>Novel Bacillus species.</title>
        <authorList>
            <person name="Liu G."/>
        </authorList>
    </citation>
    <scope>NUCLEOTIDE SEQUENCE [LARGE SCALE GENOMIC DNA]</scope>
    <source>
        <strain evidence="2">FJAT-49780</strain>
    </source>
</reference>
<dbReference type="AlphaFoldDB" id="A0A942TGS3"/>
<dbReference type="InterPro" id="IPR014962">
    <property type="entry name" value="YolD"/>
</dbReference>
<dbReference type="Proteomes" id="UP000681414">
    <property type="component" value="Unassembled WGS sequence"/>
</dbReference>
<dbReference type="RefSeq" id="WP_213125865.1">
    <property type="nucleotide sequence ID" value="NZ_JAGYPG010000003.1"/>
</dbReference>
<organism evidence="1 2">
    <name type="scientific">Lederbergia citri</name>
    <dbReference type="NCBI Taxonomy" id="2833580"/>
    <lineage>
        <taxon>Bacteria</taxon>
        <taxon>Bacillati</taxon>
        <taxon>Bacillota</taxon>
        <taxon>Bacilli</taxon>
        <taxon>Bacillales</taxon>
        <taxon>Bacillaceae</taxon>
        <taxon>Lederbergia</taxon>
    </lineage>
</organism>
<dbReference type="EMBL" id="JAGYPG010000003">
    <property type="protein sequence ID" value="MBS4196633.1"/>
    <property type="molecule type" value="Genomic_DNA"/>
</dbReference>
<sequence>MSIKDRGMKKWHGFFMPEHVSSLKEMRLNDEKVKKPLLDENQLQEIDDTLHIAIELNSPIIITLWVDGFFDKKGGYLHHIHNLDRYVRIVDNLGNASKIEFENIIKVEFAD</sequence>
<dbReference type="PANTHER" id="PTHR40051:SF1">
    <property type="entry name" value="YOLD-LIKE FAMILY PROTEIN"/>
    <property type="match status" value="1"/>
</dbReference>
<protein>
    <submittedName>
        <fullName evidence="1">YolD-like family protein</fullName>
    </submittedName>
</protein>
<dbReference type="Pfam" id="PF08863">
    <property type="entry name" value="YolD"/>
    <property type="match status" value="1"/>
</dbReference>
<gene>
    <name evidence="1" type="ORF">KHA97_16395</name>
</gene>
<evidence type="ECO:0000313" key="2">
    <source>
        <dbReference type="Proteomes" id="UP000681414"/>
    </source>
</evidence>
<proteinExistence type="predicted"/>
<accession>A0A942TGS3</accession>